<name>A0AAD9ZHA6_9LECA</name>
<dbReference type="PANTHER" id="PTHR46830">
    <property type="entry name" value="TRANSFERASE, PUTATIVE-RELATED"/>
    <property type="match status" value="1"/>
</dbReference>
<dbReference type="AlphaFoldDB" id="A0AAD9ZHA6"/>
<keyword evidence="3" id="KW-1185">Reference proteome</keyword>
<keyword evidence="1" id="KW-0472">Membrane</keyword>
<feature type="transmembrane region" description="Helical" evidence="1">
    <location>
        <begin position="557"/>
        <end position="575"/>
    </location>
</feature>
<keyword evidence="1" id="KW-1133">Transmembrane helix</keyword>
<accession>A0AAD9ZHA6</accession>
<keyword evidence="1" id="KW-0812">Transmembrane</keyword>
<protein>
    <submittedName>
        <fullName evidence="2">Uncharacterized protein</fullName>
    </submittedName>
</protein>
<evidence type="ECO:0000313" key="3">
    <source>
        <dbReference type="Proteomes" id="UP001276659"/>
    </source>
</evidence>
<gene>
    <name evidence="2" type="ORF">OEA41_008366</name>
</gene>
<proteinExistence type="predicted"/>
<dbReference type="PANTHER" id="PTHR46830:SF1">
    <property type="entry name" value="ALPHA-1,4-N-ACETYLGLUCOSAMINYLTRANSFERASE"/>
    <property type="match status" value="1"/>
</dbReference>
<reference evidence="2" key="1">
    <citation type="submission" date="2022-11" db="EMBL/GenBank/DDBJ databases">
        <title>Chromosomal genome sequence assembly and mating type (MAT) locus characterization of the leprose asexual lichenized fungus Lepraria neglecta (Nyl.) Erichsen.</title>
        <authorList>
            <person name="Allen J.L."/>
            <person name="Pfeffer B."/>
        </authorList>
    </citation>
    <scope>NUCLEOTIDE SEQUENCE</scope>
    <source>
        <strain evidence="2">Allen 5258</strain>
    </source>
</reference>
<organism evidence="2 3">
    <name type="scientific">Lepraria neglecta</name>
    <dbReference type="NCBI Taxonomy" id="209136"/>
    <lineage>
        <taxon>Eukaryota</taxon>
        <taxon>Fungi</taxon>
        <taxon>Dikarya</taxon>
        <taxon>Ascomycota</taxon>
        <taxon>Pezizomycotina</taxon>
        <taxon>Lecanoromycetes</taxon>
        <taxon>OSLEUM clade</taxon>
        <taxon>Lecanoromycetidae</taxon>
        <taxon>Lecanorales</taxon>
        <taxon>Lecanorineae</taxon>
        <taxon>Stereocaulaceae</taxon>
        <taxon>Lepraria</taxon>
    </lineage>
</organism>
<feature type="transmembrane region" description="Helical" evidence="1">
    <location>
        <begin position="595"/>
        <end position="615"/>
    </location>
</feature>
<evidence type="ECO:0000313" key="2">
    <source>
        <dbReference type="EMBL" id="KAK3177040.1"/>
    </source>
</evidence>
<evidence type="ECO:0000256" key="1">
    <source>
        <dbReference type="SAM" id="Phobius"/>
    </source>
</evidence>
<dbReference type="Proteomes" id="UP001276659">
    <property type="component" value="Unassembled WGS sequence"/>
</dbReference>
<sequence length="617" mass="70267">MIAKDCNSATLHSSAPYSTSRYPLRVTAAQVDRELRIRNALLPPLQKRRLRITGRSTPTRTPSPHIPKIAHYIYSKVQNLICIDHVVVRSTFVYVGVEKVKIWVPEDADLPGEIWGRLQRMENVEVVRIVMPEIVCGTKVQAIQHWSDLARIKILYLLRQRVLALKSSDDIIYSNKTRSTVMPRQHVSANTAANGVIMSKPHSPFLRRWIEKYKDFKPTEWDHTSCTVLVEMWDAGEPDLTLLEEHAWMYPMVRHGGGRESLTDPMLATMWIGKSWWDIERSYGTIRSLFDDLDGDGYYSVPPEQNPNCTATWTKEVRAGEPFSDYQIVRDTTDVRWVDSSGYRLHGYARQGTSILRNSSTAAVTREFTPESHAWLPVPADWDPRVGTARMVFQLDSASWTGKQEIRLFKIRLNYAGELLISLKADNTFFAPSLRFQWLSTYLVEPQYSKVEDAEWTSDVGLPISNSRPNELVLSYDRKISGEACVFVDGQPITNGTLPLVSSAKTGQEIWFNARTWKEKDTGFRGSLNRFSIYPEVVPTHMAQTLSNFTAANRGTLSLTLLPFTSIIILALFVWRARAQRYYKLVRIEGEYKKIGIAVAFGGATLLLLRASLAWET</sequence>
<dbReference type="EMBL" id="JASNWA010000004">
    <property type="protein sequence ID" value="KAK3177040.1"/>
    <property type="molecule type" value="Genomic_DNA"/>
</dbReference>
<comment type="caution">
    <text evidence="2">The sequence shown here is derived from an EMBL/GenBank/DDBJ whole genome shotgun (WGS) entry which is preliminary data.</text>
</comment>